<accession>A0ABV6BYN5</accession>
<dbReference type="InterPro" id="IPR009057">
    <property type="entry name" value="Homeodomain-like_sf"/>
</dbReference>
<dbReference type="PROSITE" id="PS50977">
    <property type="entry name" value="HTH_TETR_2"/>
    <property type="match status" value="1"/>
</dbReference>
<dbReference type="Pfam" id="PF00440">
    <property type="entry name" value="TetR_N"/>
    <property type="match status" value="1"/>
</dbReference>
<sequence length="211" mass="21908">MEALDLLGAPPERTLEERVAAATGRCLARGGLRRLSADAVAAEAGVSRATVYRLFPGGKRALVEQAARVEAARFFARFNAVLDGAADLEEWLSVGLAAAAAALAGDAGVRALLAATVEADGPADPFAGLAHLVQLLAEAATPYAARYVGPAAAGRVAEWVVRAALSYTTCPSPDYDLRRPKAANALVRDFLLPSLTRFLDEPDPSDSSPPG</sequence>
<feature type="DNA-binding region" description="H-T-H motif" evidence="4">
    <location>
        <begin position="36"/>
        <end position="55"/>
    </location>
</feature>
<evidence type="ECO:0000259" key="5">
    <source>
        <dbReference type="PROSITE" id="PS50977"/>
    </source>
</evidence>
<evidence type="ECO:0000256" key="1">
    <source>
        <dbReference type="ARBA" id="ARBA00023015"/>
    </source>
</evidence>
<dbReference type="PANTHER" id="PTHR30055:SF234">
    <property type="entry name" value="HTH-TYPE TRANSCRIPTIONAL REGULATOR BETI"/>
    <property type="match status" value="1"/>
</dbReference>
<dbReference type="InterPro" id="IPR050109">
    <property type="entry name" value="HTH-type_TetR-like_transc_reg"/>
</dbReference>
<dbReference type="RefSeq" id="WP_377786902.1">
    <property type="nucleotide sequence ID" value="NZ_JBHLYQ010000001.1"/>
</dbReference>
<evidence type="ECO:0000313" key="6">
    <source>
        <dbReference type="EMBL" id="MFC0080568.1"/>
    </source>
</evidence>
<keyword evidence="7" id="KW-1185">Reference proteome</keyword>
<dbReference type="Proteomes" id="UP001589788">
    <property type="component" value="Unassembled WGS sequence"/>
</dbReference>
<comment type="caution">
    <text evidence="6">The sequence shown here is derived from an EMBL/GenBank/DDBJ whole genome shotgun (WGS) entry which is preliminary data.</text>
</comment>
<gene>
    <name evidence="6" type="ORF">ACFFRE_00145</name>
</gene>
<dbReference type="InterPro" id="IPR001647">
    <property type="entry name" value="HTH_TetR"/>
</dbReference>
<protein>
    <submittedName>
        <fullName evidence="6">TetR/AcrR family transcriptional regulator</fullName>
    </submittedName>
</protein>
<evidence type="ECO:0000256" key="3">
    <source>
        <dbReference type="ARBA" id="ARBA00023163"/>
    </source>
</evidence>
<organism evidence="6 7">
    <name type="scientific">Aciditerrimonas ferrireducens</name>
    <dbReference type="NCBI Taxonomy" id="667306"/>
    <lineage>
        <taxon>Bacteria</taxon>
        <taxon>Bacillati</taxon>
        <taxon>Actinomycetota</taxon>
        <taxon>Acidimicrobiia</taxon>
        <taxon>Acidimicrobiales</taxon>
        <taxon>Acidimicrobiaceae</taxon>
        <taxon>Aciditerrimonas</taxon>
    </lineage>
</organism>
<dbReference type="SUPFAM" id="SSF46689">
    <property type="entry name" value="Homeodomain-like"/>
    <property type="match status" value="1"/>
</dbReference>
<keyword evidence="3" id="KW-0804">Transcription</keyword>
<proteinExistence type="predicted"/>
<dbReference type="EMBL" id="JBHLYQ010000001">
    <property type="protein sequence ID" value="MFC0080568.1"/>
    <property type="molecule type" value="Genomic_DNA"/>
</dbReference>
<dbReference type="PANTHER" id="PTHR30055">
    <property type="entry name" value="HTH-TYPE TRANSCRIPTIONAL REGULATOR RUTR"/>
    <property type="match status" value="1"/>
</dbReference>
<evidence type="ECO:0000256" key="2">
    <source>
        <dbReference type="ARBA" id="ARBA00023125"/>
    </source>
</evidence>
<name>A0ABV6BYN5_9ACTN</name>
<keyword evidence="2 4" id="KW-0238">DNA-binding</keyword>
<dbReference type="Gene3D" id="1.10.357.10">
    <property type="entry name" value="Tetracycline Repressor, domain 2"/>
    <property type="match status" value="1"/>
</dbReference>
<evidence type="ECO:0000313" key="7">
    <source>
        <dbReference type="Proteomes" id="UP001589788"/>
    </source>
</evidence>
<keyword evidence="1" id="KW-0805">Transcription regulation</keyword>
<reference evidence="6 7" key="1">
    <citation type="submission" date="2024-09" db="EMBL/GenBank/DDBJ databases">
        <authorList>
            <person name="Sun Q."/>
            <person name="Mori K."/>
        </authorList>
    </citation>
    <scope>NUCLEOTIDE SEQUENCE [LARGE SCALE GENOMIC DNA]</scope>
    <source>
        <strain evidence="6 7">JCM 15389</strain>
    </source>
</reference>
<feature type="domain" description="HTH tetR-type" evidence="5">
    <location>
        <begin position="13"/>
        <end position="73"/>
    </location>
</feature>
<evidence type="ECO:0000256" key="4">
    <source>
        <dbReference type="PROSITE-ProRule" id="PRU00335"/>
    </source>
</evidence>